<dbReference type="PANTHER" id="PTHR43884">
    <property type="entry name" value="ACYL-COA DEHYDROGENASE"/>
    <property type="match status" value="1"/>
</dbReference>
<proteinExistence type="predicted"/>
<dbReference type="InterPro" id="IPR037069">
    <property type="entry name" value="AcylCoA_DH/ox_N_sf"/>
</dbReference>
<name>A0A2Z5JCD5_STRAR</name>
<dbReference type="SUPFAM" id="SSF47203">
    <property type="entry name" value="Acyl-CoA dehydrogenase C-terminal domain-like"/>
    <property type="match status" value="1"/>
</dbReference>
<gene>
    <name evidence="4" type="ORF">C5746_14675</name>
</gene>
<keyword evidence="2" id="KW-0274">FAD</keyword>
<dbReference type="Proteomes" id="UP000252698">
    <property type="component" value="Chromosome"/>
</dbReference>
<sequence length="379" mass="39898">MQFMQADRETCEALLPGLLDRLDEVPFAELESDNSPAVGIFRDHGGSNLLVPAAFGGADATALQAARVVRALGAAAPSLAVATAMHHFSIGTLFGVADTFADGTDLDDLLLKRVSQERLLVASAFAEGRTEQGILSPTMEARPVDGGYLLTGSKKPCSLSKSMDLITASVGMRRPDGSVDMGFLILPADTPGISVHPFWKTSALLGTESNEVRLDDVFVTDRQILQPPAELAEELSELQEVGLIWFQMIVCAAYTGMASSLVDRVLRRGRGSASDRGALAVGIETAAALTEGLARRVMDGDTDNDGLAAALVTRFGVQKLVAETTAQAVEMLGGMAFISSSDIAYLASATHAIAFHPPSRTSTVDGLLDYYAGQPLVVA</sequence>
<evidence type="ECO:0000256" key="3">
    <source>
        <dbReference type="ARBA" id="ARBA00023002"/>
    </source>
</evidence>
<evidence type="ECO:0000256" key="1">
    <source>
        <dbReference type="ARBA" id="ARBA00022630"/>
    </source>
</evidence>
<evidence type="ECO:0000313" key="5">
    <source>
        <dbReference type="Proteomes" id="UP000252698"/>
    </source>
</evidence>
<keyword evidence="3" id="KW-0560">Oxidoreductase</keyword>
<dbReference type="Gene3D" id="2.40.110.10">
    <property type="entry name" value="Butyryl-CoA Dehydrogenase, subunit A, domain 2"/>
    <property type="match status" value="1"/>
</dbReference>
<dbReference type="RefSeq" id="WP_114244578.1">
    <property type="nucleotide sequence ID" value="NZ_BMRN01000002.1"/>
</dbReference>
<dbReference type="PANTHER" id="PTHR43884:SF20">
    <property type="entry name" value="ACYL-COA DEHYDROGENASE FADE28"/>
    <property type="match status" value="1"/>
</dbReference>
<dbReference type="InterPro" id="IPR046373">
    <property type="entry name" value="Acyl-CoA_Oxase/DH_mid-dom_sf"/>
</dbReference>
<accession>A0A2Z5JCD5</accession>
<dbReference type="GO" id="GO:0003995">
    <property type="term" value="F:acyl-CoA dehydrogenase activity"/>
    <property type="evidence" value="ECO:0007669"/>
    <property type="project" value="TreeGrafter"/>
</dbReference>
<dbReference type="SUPFAM" id="SSF56645">
    <property type="entry name" value="Acyl-CoA dehydrogenase NM domain-like"/>
    <property type="match status" value="1"/>
</dbReference>
<evidence type="ECO:0000313" key="4">
    <source>
        <dbReference type="EMBL" id="AXE77979.1"/>
    </source>
</evidence>
<dbReference type="EMBL" id="CP027306">
    <property type="protein sequence ID" value="AXE77979.1"/>
    <property type="molecule type" value="Genomic_DNA"/>
</dbReference>
<reference evidence="4 5" key="1">
    <citation type="journal article" date="2018" name="Front. Microbiol.">
        <title>Genome Sequencing of Streptomyces atratus SCSIOZH16 and Activation Production of Nocardamine via Metabolic Engineering.</title>
        <authorList>
            <person name="Li Y."/>
            <person name="Zhang C."/>
            <person name="Liu C."/>
            <person name="Ju J."/>
            <person name="Ma J."/>
        </authorList>
    </citation>
    <scope>NUCLEOTIDE SEQUENCE [LARGE SCALE GENOMIC DNA]</scope>
    <source>
        <strain evidence="4 5">SCSIO_ZH16</strain>
    </source>
</reference>
<dbReference type="InterPro" id="IPR009100">
    <property type="entry name" value="AcylCoA_DH/oxidase_NM_dom_sf"/>
</dbReference>
<evidence type="ECO:0000256" key="2">
    <source>
        <dbReference type="ARBA" id="ARBA00022827"/>
    </source>
</evidence>
<protein>
    <submittedName>
        <fullName evidence="4">Oxidoreductase</fullName>
    </submittedName>
</protein>
<keyword evidence="1" id="KW-0285">Flavoprotein</keyword>
<dbReference type="InterPro" id="IPR036250">
    <property type="entry name" value="AcylCo_DH-like_C"/>
</dbReference>
<organism evidence="4 5">
    <name type="scientific">Streptomyces atratus</name>
    <dbReference type="NCBI Taxonomy" id="1893"/>
    <lineage>
        <taxon>Bacteria</taxon>
        <taxon>Bacillati</taxon>
        <taxon>Actinomycetota</taxon>
        <taxon>Actinomycetes</taxon>
        <taxon>Kitasatosporales</taxon>
        <taxon>Streptomycetaceae</taxon>
        <taxon>Streptomyces</taxon>
    </lineage>
</organism>
<dbReference type="GO" id="GO:0050660">
    <property type="term" value="F:flavin adenine dinucleotide binding"/>
    <property type="evidence" value="ECO:0007669"/>
    <property type="project" value="InterPro"/>
</dbReference>
<dbReference type="GeneID" id="95519716"/>
<dbReference type="KEGG" id="sata:C5746_14675"/>
<dbReference type="Gene3D" id="1.10.540.10">
    <property type="entry name" value="Acyl-CoA dehydrogenase/oxidase, N-terminal domain"/>
    <property type="match status" value="1"/>
</dbReference>
<dbReference type="AlphaFoldDB" id="A0A2Z5JCD5"/>